<dbReference type="EMBL" id="ALQA01000003">
    <property type="protein sequence ID" value="EJZ12323.1"/>
    <property type="molecule type" value="Genomic_DNA"/>
</dbReference>
<evidence type="ECO:0000313" key="3">
    <source>
        <dbReference type="Proteomes" id="UP000006072"/>
    </source>
</evidence>
<accession>K0VBW9</accession>
<comment type="caution">
    <text evidence="2">The sequence shown here is derived from an EMBL/GenBank/DDBJ whole genome shotgun (WGS) entry which is preliminary data.</text>
</comment>
<evidence type="ECO:0000256" key="1">
    <source>
        <dbReference type="SAM" id="MobiDB-lite"/>
    </source>
</evidence>
<dbReference type="RefSeq" id="WP_003928850.1">
    <property type="nucleotide sequence ID" value="NZ_JH814684.1"/>
</dbReference>
<dbReference type="PATRIC" id="fig|1194972.3.peg.392"/>
<evidence type="ECO:0008006" key="4">
    <source>
        <dbReference type="Google" id="ProtNLM"/>
    </source>
</evidence>
<reference evidence="2 3" key="1">
    <citation type="journal article" date="2012" name="J. Bacteriol.">
        <title>Complete Genome Sequence of Mycobacterium vaccae Type Strain ATCC 25954.</title>
        <authorList>
            <person name="Ho Y.S."/>
            <person name="Adroub S.A."/>
            <person name="Abadi M."/>
            <person name="Al Alwan B."/>
            <person name="Alkhateeb R."/>
            <person name="Gao G."/>
            <person name="Ragab A."/>
            <person name="Ali S."/>
            <person name="van Soolingen D."/>
            <person name="Bitter W."/>
            <person name="Pain A."/>
            <person name="Abdallah A.M."/>
        </authorList>
    </citation>
    <scope>NUCLEOTIDE SEQUENCE [LARGE SCALE GENOMIC DNA]</scope>
    <source>
        <strain evidence="2 3">ATCC 25954</strain>
    </source>
</reference>
<dbReference type="AlphaFoldDB" id="K0VBW9"/>
<feature type="compositionally biased region" description="Acidic residues" evidence="1">
    <location>
        <begin position="377"/>
        <end position="406"/>
    </location>
</feature>
<gene>
    <name evidence="2" type="ORF">MVAC_01924</name>
</gene>
<proteinExistence type="predicted"/>
<evidence type="ECO:0000313" key="2">
    <source>
        <dbReference type="EMBL" id="EJZ12323.1"/>
    </source>
</evidence>
<organism evidence="2 3">
    <name type="scientific">Mycolicibacterium vaccae ATCC 25954</name>
    <dbReference type="NCBI Taxonomy" id="1194972"/>
    <lineage>
        <taxon>Bacteria</taxon>
        <taxon>Bacillati</taxon>
        <taxon>Actinomycetota</taxon>
        <taxon>Actinomycetes</taxon>
        <taxon>Mycobacteriales</taxon>
        <taxon>Mycobacteriaceae</taxon>
        <taxon>Mycolicibacterium</taxon>
    </lineage>
</organism>
<name>K0VBW9_MYCVA</name>
<dbReference type="eggNOG" id="ENOG5030EAZ">
    <property type="taxonomic scope" value="Bacteria"/>
</dbReference>
<keyword evidence="3" id="KW-1185">Reference proteome</keyword>
<dbReference type="HOGENOM" id="CLU_581170_0_0_11"/>
<feature type="region of interest" description="Disordered" evidence="1">
    <location>
        <begin position="318"/>
        <end position="470"/>
    </location>
</feature>
<protein>
    <recommendedName>
        <fullName evidence="4">PE-PGRS family protein</fullName>
    </recommendedName>
</protein>
<dbReference type="Proteomes" id="UP000006072">
    <property type="component" value="Unassembled WGS sequence"/>
</dbReference>
<feature type="compositionally biased region" description="Low complexity" evidence="1">
    <location>
        <begin position="426"/>
        <end position="457"/>
    </location>
</feature>
<feature type="compositionally biased region" description="Low complexity" evidence="1">
    <location>
        <begin position="323"/>
        <end position="343"/>
    </location>
</feature>
<sequence length="470" mass="45591">MPSAVRHPLTAGAAFLGAGAIAASTLVAVPDMPVTSLHPPAAYSAAVNLLASGDALAAYQGLFQGVTANIGTLVDNADPGALLRQFLLNQLDSLATLAGGLGDTASGIAGAVFTEVPQLVQTAINQLAAGQISDAVGSLIKVPLAVVLPVGELLPALQEVLTKPLRNLANIIDSFTVDPLATTLLLSGFIAPLISTPGAIAAAVQDVFDAFGKSPAAVLDALIKAPATIIDGFLNGGYGPDLGPLVQPGVTVKAGGLLSSPGLVLQPDGTLLLTTGGPLSTLQQLIKQITAAITPTAPTPAAAAVSTAAVTTVPDGAQTVTLTTGDTPAPATGPATESAPGPAESDDAQGAAEGSAPVGSEVADGPTGSPAQTPVSADDEAAAEETEAADETDVDDTDAAETDADATETNAGEQESADNDGDQGPTGHDSTAGSSAGSSAGAHASSPADSGSDSASTKSDAGASKTDTAA</sequence>